<dbReference type="EMBL" id="GBXM01001983">
    <property type="protein sequence ID" value="JAI06595.1"/>
    <property type="molecule type" value="Transcribed_RNA"/>
</dbReference>
<organism evidence="1">
    <name type="scientific">Anguilla anguilla</name>
    <name type="common">European freshwater eel</name>
    <name type="synonym">Muraena anguilla</name>
    <dbReference type="NCBI Taxonomy" id="7936"/>
    <lineage>
        <taxon>Eukaryota</taxon>
        <taxon>Metazoa</taxon>
        <taxon>Chordata</taxon>
        <taxon>Craniata</taxon>
        <taxon>Vertebrata</taxon>
        <taxon>Euteleostomi</taxon>
        <taxon>Actinopterygii</taxon>
        <taxon>Neopterygii</taxon>
        <taxon>Teleostei</taxon>
        <taxon>Anguilliformes</taxon>
        <taxon>Anguillidae</taxon>
        <taxon>Anguilla</taxon>
    </lineage>
</organism>
<protein>
    <submittedName>
        <fullName evidence="1">Uncharacterized protein</fullName>
    </submittedName>
</protein>
<reference evidence="1" key="2">
    <citation type="journal article" date="2015" name="Fish Shellfish Immunol.">
        <title>Early steps in the European eel (Anguilla anguilla)-Vibrio vulnificus interaction in the gills: Role of the RtxA13 toxin.</title>
        <authorList>
            <person name="Callol A."/>
            <person name="Pajuelo D."/>
            <person name="Ebbesson L."/>
            <person name="Teles M."/>
            <person name="MacKenzie S."/>
            <person name="Amaro C."/>
        </authorList>
    </citation>
    <scope>NUCLEOTIDE SEQUENCE</scope>
</reference>
<evidence type="ECO:0000313" key="1">
    <source>
        <dbReference type="EMBL" id="JAI06595.1"/>
    </source>
</evidence>
<sequence length="37" mass="4220">MERSVLPVWVMTAQVLWSARDLKIAALRPQCPLVGRQ</sequence>
<dbReference type="AlphaFoldDB" id="A0A0E9XVA3"/>
<reference evidence="1" key="1">
    <citation type="submission" date="2014-11" db="EMBL/GenBank/DDBJ databases">
        <authorList>
            <person name="Amaro Gonzalez C."/>
        </authorList>
    </citation>
    <scope>NUCLEOTIDE SEQUENCE</scope>
</reference>
<name>A0A0E9XVA3_ANGAN</name>
<accession>A0A0E9XVA3</accession>
<proteinExistence type="predicted"/>